<gene>
    <name evidence="4" type="ORF">EJA03_01510</name>
</gene>
<evidence type="ECO:0000313" key="5">
    <source>
        <dbReference type="Proteomes" id="UP000269041"/>
    </source>
</evidence>
<evidence type="ECO:0000313" key="4">
    <source>
        <dbReference type="EMBL" id="RSD32957.1"/>
    </source>
</evidence>
<organism evidence="4 5">
    <name type="scientific">Vibrio pectenicida</name>
    <dbReference type="NCBI Taxonomy" id="62763"/>
    <lineage>
        <taxon>Bacteria</taxon>
        <taxon>Pseudomonadati</taxon>
        <taxon>Pseudomonadota</taxon>
        <taxon>Gammaproteobacteria</taxon>
        <taxon>Vibrionales</taxon>
        <taxon>Vibrionaceae</taxon>
        <taxon>Vibrio</taxon>
    </lineage>
</organism>
<comment type="similarity">
    <text evidence="1">Belongs to the bacterial solute-binding protein 3 family.</text>
</comment>
<dbReference type="PANTHER" id="PTHR35936:SF25">
    <property type="entry name" value="ABC TRANSPORTER SUBSTRATE-BINDING PROTEIN"/>
    <property type="match status" value="1"/>
</dbReference>
<proteinExistence type="inferred from homology"/>
<dbReference type="OrthoDB" id="5296159at2"/>
<protein>
    <submittedName>
        <fullName evidence="4">Transporter substrate-binding domain-containing protein</fullName>
    </submittedName>
</protein>
<keyword evidence="5" id="KW-1185">Reference proteome</keyword>
<dbReference type="Pfam" id="PF00497">
    <property type="entry name" value="SBP_bac_3"/>
    <property type="match status" value="1"/>
</dbReference>
<dbReference type="InterPro" id="IPR001638">
    <property type="entry name" value="Solute-binding_3/MltF_N"/>
</dbReference>
<evidence type="ECO:0000256" key="1">
    <source>
        <dbReference type="ARBA" id="ARBA00010333"/>
    </source>
</evidence>
<dbReference type="EMBL" id="RSFA01000002">
    <property type="protein sequence ID" value="RSD32957.1"/>
    <property type="molecule type" value="Genomic_DNA"/>
</dbReference>
<evidence type="ECO:0000259" key="3">
    <source>
        <dbReference type="Pfam" id="PF00497"/>
    </source>
</evidence>
<evidence type="ECO:0000256" key="2">
    <source>
        <dbReference type="ARBA" id="ARBA00022729"/>
    </source>
</evidence>
<dbReference type="Proteomes" id="UP000269041">
    <property type="component" value="Unassembled WGS sequence"/>
</dbReference>
<reference evidence="4 5" key="1">
    <citation type="submission" date="2018-12" db="EMBL/GenBank/DDBJ databases">
        <title>Genomic taxonomy of the Vibrionaceae family.</title>
        <authorList>
            <person name="Gomez-Gil B."/>
            <person name="Enciso-Ibarra K."/>
        </authorList>
    </citation>
    <scope>NUCLEOTIDE SEQUENCE [LARGE SCALE GENOMIC DNA]</scope>
    <source>
        <strain evidence="4 5">CAIM 594</strain>
    </source>
</reference>
<name>A0A427U8G0_9VIBR</name>
<dbReference type="AlphaFoldDB" id="A0A427U8G0"/>
<dbReference type="SUPFAM" id="SSF53850">
    <property type="entry name" value="Periplasmic binding protein-like II"/>
    <property type="match status" value="1"/>
</dbReference>
<accession>A0A427U8G0</accession>
<dbReference type="Gene3D" id="3.40.190.10">
    <property type="entry name" value="Periplasmic binding protein-like II"/>
    <property type="match status" value="2"/>
</dbReference>
<sequence length="256" mass="28910">MMPKALSLILFLFVAIGPVKGNEVILSADLWCPYTCEPSAKDKGILVDAIESILQQSGHKLDYQLVNWARAIKMTRSGKYDGIVGAYISDAPDFVFHTEPIQISKMCFFVKKNDQWKYFGKDTLKNRKISVVNAYSYGEYFDNYIVKNHNQGDKSIVQISGMDITQTRVEQLNSNQIDTVLEDWRVFPYNISNYKKNNEVQGDMEFKNVGCLPGEGLYIALSPGSNTSKGYAEIINKGLKQLADSGKLNEIISRYE</sequence>
<comment type="caution">
    <text evidence="4">The sequence shown here is derived from an EMBL/GenBank/DDBJ whole genome shotgun (WGS) entry which is preliminary data.</text>
</comment>
<keyword evidence="2" id="KW-0732">Signal</keyword>
<feature type="domain" description="Solute-binding protein family 3/N-terminal" evidence="3">
    <location>
        <begin position="32"/>
        <end position="255"/>
    </location>
</feature>
<dbReference type="PANTHER" id="PTHR35936">
    <property type="entry name" value="MEMBRANE-BOUND LYTIC MUREIN TRANSGLYCOSYLASE F"/>
    <property type="match status" value="1"/>
</dbReference>